<dbReference type="AlphaFoldDB" id="A0A0P1FBT7"/>
<dbReference type="Pfam" id="PF13443">
    <property type="entry name" value="HTH_26"/>
    <property type="match status" value="1"/>
</dbReference>
<dbReference type="STRING" id="321267.SHM7688_02454"/>
<dbReference type="PROSITE" id="PS50943">
    <property type="entry name" value="HTH_CROC1"/>
    <property type="match status" value="1"/>
</dbReference>
<feature type="domain" description="HTH cro/C1-type" evidence="1">
    <location>
        <begin position="19"/>
        <end position="59"/>
    </location>
</feature>
<accession>A0A0P1FBT7</accession>
<evidence type="ECO:0000259" key="1">
    <source>
        <dbReference type="PROSITE" id="PS50943"/>
    </source>
</evidence>
<keyword evidence="3" id="KW-1185">Reference proteome</keyword>
<protein>
    <recommendedName>
        <fullName evidence="1">HTH cro/C1-type domain-containing protein</fullName>
    </recommendedName>
</protein>
<evidence type="ECO:0000313" key="3">
    <source>
        <dbReference type="Proteomes" id="UP000054823"/>
    </source>
</evidence>
<sequence length="252" mass="28807">MFGRNLRELAAPYRSVASLCRDLGINRTQFNRYLSGDSFPRPDVLAQICAFFDVDARILLEPISSVLEKPGVYNHPYLYEFLGLRSRSLPEEIFPSGFYRFSRKSFIEPDQLLVGMIHVFRQDCYVFVRGFEPRSAMRAQGLPLQSQLREFRGVVSPQDDGVSFTVAHRSNAATTFNYLSRAATFHNSYWLGYTALPTRATMSGRRVTQVVYEHLNCPFADVMKAARQTGYTTVEGLPKFHANYLQLDKPFT</sequence>
<dbReference type="CDD" id="cd00093">
    <property type="entry name" value="HTH_XRE"/>
    <property type="match status" value="1"/>
</dbReference>
<organism evidence="2 3">
    <name type="scientific">Shimia marina</name>
    <dbReference type="NCBI Taxonomy" id="321267"/>
    <lineage>
        <taxon>Bacteria</taxon>
        <taxon>Pseudomonadati</taxon>
        <taxon>Pseudomonadota</taxon>
        <taxon>Alphaproteobacteria</taxon>
        <taxon>Rhodobacterales</taxon>
        <taxon>Roseobacteraceae</taxon>
    </lineage>
</organism>
<gene>
    <name evidence="2" type="ORF">SHM7688_02454</name>
</gene>
<dbReference type="EMBL" id="CYPW01000024">
    <property type="protein sequence ID" value="CUH53003.1"/>
    <property type="molecule type" value="Genomic_DNA"/>
</dbReference>
<proteinExistence type="predicted"/>
<dbReference type="InterPro" id="IPR001387">
    <property type="entry name" value="Cro/C1-type_HTH"/>
</dbReference>
<dbReference type="Proteomes" id="UP000054823">
    <property type="component" value="Unassembled WGS sequence"/>
</dbReference>
<dbReference type="InterPro" id="IPR010982">
    <property type="entry name" value="Lambda_DNA-bd_dom_sf"/>
</dbReference>
<dbReference type="Gene3D" id="1.10.260.40">
    <property type="entry name" value="lambda repressor-like DNA-binding domains"/>
    <property type="match status" value="1"/>
</dbReference>
<dbReference type="SUPFAM" id="SSF47413">
    <property type="entry name" value="lambda repressor-like DNA-binding domains"/>
    <property type="match status" value="1"/>
</dbReference>
<evidence type="ECO:0000313" key="2">
    <source>
        <dbReference type="EMBL" id="CUH53003.1"/>
    </source>
</evidence>
<reference evidence="2 3" key="1">
    <citation type="submission" date="2015-09" db="EMBL/GenBank/DDBJ databases">
        <authorList>
            <consortium name="Swine Surveillance"/>
        </authorList>
    </citation>
    <scope>NUCLEOTIDE SEQUENCE [LARGE SCALE GENOMIC DNA]</scope>
    <source>
        <strain evidence="2 3">CECT 7688</strain>
    </source>
</reference>
<dbReference type="GO" id="GO:0003677">
    <property type="term" value="F:DNA binding"/>
    <property type="evidence" value="ECO:0007669"/>
    <property type="project" value="InterPro"/>
</dbReference>
<name>A0A0P1FBT7_9RHOB</name>